<evidence type="ECO:0000313" key="3">
    <source>
        <dbReference type="EMBL" id="SEE57441.1"/>
    </source>
</evidence>
<feature type="transmembrane region" description="Helical" evidence="1">
    <location>
        <begin position="80"/>
        <end position="101"/>
    </location>
</feature>
<feature type="transmembrane region" description="Helical" evidence="1">
    <location>
        <begin position="121"/>
        <end position="141"/>
    </location>
</feature>
<organism evidence="3 4">
    <name type="scientific">Polaribacter dokdonensis DSW-5</name>
    <dbReference type="NCBI Taxonomy" id="1300348"/>
    <lineage>
        <taxon>Bacteria</taxon>
        <taxon>Pseudomonadati</taxon>
        <taxon>Bacteroidota</taxon>
        <taxon>Flavobacteriia</taxon>
        <taxon>Flavobacteriales</taxon>
        <taxon>Flavobacteriaceae</taxon>
    </lineage>
</organism>
<evidence type="ECO:0000256" key="1">
    <source>
        <dbReference type="SAM" id="Phobius"/>
    </source>
</evidence>
<dbReference type="Pfam" id="PF06580">
    <property type="entry name" value="His_kinase"/>
    <property type="match status" value="1"/>
</dbReference>
<dbReference type="InterPro" id="IPR010559">
    <property type="entry name" value="Sig_transdc_His_kin_internal"/>
</dbReference>
<keyword evidence="1" id="KW-0472">Membrane</keyword>
<keyword evidence="3" id="KW-0808">Transferase</keyword>
<dbReference type="PANTHER" id="PTHR34220:SF7">
    <property type="entry name" value="SENSOR HISTIDINE KINASE YPDA"/>
    <property type="match status" value="1"/>
</dbReference>
<dbReference type="InterPro" id="IPR036890">
    <property type="entry name" value="HATPase_C_sf"/>
</dbReference>
<dbReference type="GO" id="GO:0016301">
    <property type="term" value="F:kinase activity"/>
    <property type="evidence" value="ECO:0007669"/>
    <property type="project" value="UniProtKB-KW"/>
</dbReference>
<keyword evidence="3" id="KW-0418">Kinase</keyword>
<evidence type="ECO:0000313" key="4">
    <source>
        <dbReference type="Proteomes" id="UP000183071"/>
    </source>
</evidence>
<dbReference type="Gene3D" id="3.30.565.10">
    <property type="entry name" value="Histidine kinase-like ATPase, C-terminal domain"/>
    <property type="match status" value="1"/>
</dbReference>
<sequence>MSLHLNKNLSKIHLYWQCQFIGWSLVSIYWAYTVYTRDNYGFFYTLLNYVLDIAIGILLTHMYRIYALKAEWSKLPIKQLIVRVIPSILLLAILYVFISNLKWIVFRTFFVIKNVDFFKSMMFWDPILLTGLRLMSIWVLAYHLYHYYQKEVVTAKENAQLSLIAKQAQLDNLSAQLNPHFLFNSLNSIKSLVIENPDTARRSIDLLSDLLRSSLYEKEKGLITIKEELSLVKDYIELEKMRFEERLHLEISVDKIVHNFKIPTLSIQLLVENAIKHGIDLIVKGGTISLIIKKQKDFIEMIVRNPGTIDDTKRAGLGLKNLQKRLTIQYKNKATFNLTQTNTEEVEAKITIPFIADENI</sequence>
<protein>
    <submittedName>
        <fullName evidence="3">Histidine kinase</fullName>
    </submittedName>
</protein>
<gene>
    <name evidence="3" type="ORF">SAMN05444353_2460</name>
</gene>
<accession>A0A1H5JZZ7</accession>
<proteinExistence type="predicted"/>
<dbReference type="InterPro" id="IPR050640">
    <property type="entry name" value="Bact_2-comp_sensor_kinase"/>
</dbReference>
<keyword evidence="1" id="KW-0812">Transmembrane</keyword>
<feature type="transmembrane region" description="Helical" evidence="1">
    <location>
        <begin position="12"/>
        <end position="35"/>
    </location>
</feature>
<feature type="domain" description="Signal transduction histidine kinase internal region" evidence="2">
    <location>
        <begin position="168"/>
        <end position="247"/>
    </location>
</feature>
<dbReference type="SUPFAM" id="SSF55874">
    <property type="entry name" value="ATPase domain of HSP90 chaperone/DNA topoisomerase II/histidine kinase"/>
    <property type="match status" value="1"/>
</dbReference>
<comment type="caution">
    <text evidence="3">The sequence shown here is derived from an EMBL/GenBank/DDBJ whole genome shotgun (WGS) entry which is preliminary data.</text>
</comment>
<evidence type="ECO:0000259" key="2">
    <source>
        <dbReference type="Pfam" id="PF06580"/>
    </source>
</evidence>
<feature type="transmembrane region" description="Helical" evidence="1">
    <location>
        <begin position="41"/>
        <end position="59"/>
    </location>
</feature>
<reference evidence="3 4" key="1">
    <citation type="submission" date="2016-10" db="EMBL/GenBank/DDBJ databases">
        <authorList>
            <person name="Varghese N."/>
            <person name="Submissions S."/>
        </authorList>
    </citation>
    <scope>NUCLEOTIDE SEQUENCE [LARGE SCALE GENOMIC DNA]</scope>
    <source>
        <strain evidence="3 4">DSW-5</strain>
    </source>
</reference>
<name>A0A1H5JZZ7_9FLAO</name>
<keyword evidence="4" id="KW-1185">Reference proteome</keyword>
<dbReference type="PANTHER" id="PTHR34220">
    <property type="entry name" value="SENSOR HISTIDINE KINASE YPDA"/>
    <property type="match status" value="1"/>
</dbReference>
<dbReference type="EMBL" id="FNUE01000002">
    <property type="protein sequence ID" value="SEE57441.1"/>
    <property type="molecule type" value="Genomic_DNA"/>
</dbReference>
<keyword evidence="1" id="KW-1133">Transmembrane helix</keyword>
<dbReference type="Proteomes" id="UP000183071">
    <property type="component" value="Unassembled WGS sequence"/>
</dbReference>